<evidence type="ECO:0000256" key="1">
    <source>
        <dbReference type="SAM" id="MobiDB-lite"/>
    </source>
</evidence>
<organism evidence="4 5">
    <name type="scientific">Methylobacterium brachythecii</name>
    <dbReference type="NCBI Taxonomy" id="1176177"/>
    <lineage>
        <taxon>Bacteria</taxon>
        <taxon>Pseudomonadati</taxon>
        <taxon>Pseudomonadota</taxon>
        <taxon>Alphaproteobacteria</taxon>
        <taxon>Hyphomicrobiales</taxon>
        <taxon>Methylobacteriaceae</taxon>
        <taxon>Methylobacterium</taxon>
    </lineage>
</organism>
<feature type="transmembrane region" description="Helical" evidence="2">
    <location>
        <begin position="30"/>
        <end position="52"/>
    </location>
</feature>
<sequence length="56" mass="6132">MTGKKLGRRIETWGGGGGGRRTVRPHVRKAAGQAFLMAYILIALVLAMFGWLSSMR</sequence>
<keyword evidence="6" id="KW-1185">Reference proteome</keyword>
<keyword evidence="2" id="KW-0472">Membrane</keyword>
<evidence type="ECO:0000313" key="4">
    <source>
        <dbReference type="EMBL" id="MBB3905339.1"/>
    </source>
</evidence>
<protein>
    <submittedName>
        <fullName evidence="4">Uncharacterized protein</fullName>
    </submittedName>
</protein>
<evidence type="ECO:0000313" key="3">
    <source>
        <dbReference type="EMBL" id="GLS45877.1"/>
    </source>
</evidence>
<name>A0A7W6AQ29_9HYPH</name>
<reference evidence="4 5" key="3">
    <citation type="submission" date="2020-08" db="EMBL/GenBank/DDBJ databases">
        <title>Genomic Encyclopedia of Type Strains, Phase IV (KMG-IV): sequencing the most valuable type-strain genomes for metagenomic binning, comparative biology and taxonomic classification.</title>
        <authorList>
            <person name="Goeker M."/>
        </authorList>
    </citation>
    <scope>NUCLEOTIDE SEQUENCE [LARGE SCALE GENOMIC DNA]</scope>
    <source>
        <strain evidence="4 5">DSM 24105</strain>
    </source>
</reference>
<accession>A0A7W6AQ29</accession>
<dbReference type="EMBL" id="JACIDN010000011">
    <property type="protein sequence ID" value="MBB3905339.1"/>
    <property type="molecule type" value="Genomic_DNA"/>
</dbReference>
<dbReference type="Proteomes" id="UP001156881">
    <property type="component" value="Unassembled WGS sequence"/>
</dbReference>
<reference evidence="3" key="4">
    <citation type="submission" date="2023-01" db="EMBL/GenBank/DDBJ databases">
        <title>Draft genome sequence of Methylobacterium brachythecii strain NBRC 107710.</title>
        <authorList>
            <person name="Sun Q."/>
            <person name="Mori K."/>
        </authorList>
    </citation>
    <scope>NUCLEOTIDE SEQUENCE</scope>
    <source>
        <strain evidence="3">NBRC 107710</strain>
    </source>
</reference>
<dbReference type="EMBL" id="BSPG01000029">
    <property type="protein sequence ID" value="GLS45877.1"/>
    <property type="molecule type" value="Genomic_DNA"/>
</dbReference>
<reference evidence="6" key="2">
    <citation type="journal article" date="2019" name="Int. J. Syst. Evol. Microbiol.">
        <title>The Global Catalogue of Microorganisms (GCM) 10K type strain sequencing project: providing services to taxonomists for standard genome sequencing and annotation.</title>
        <authorList>
            <consortium name="The Broad Institute Genomics Platform"/>
            <consortium name="The Broad Institute Genome Sequencing Center for Infectious Disease"/>
            <person name="Wu L."/>
            <person name="Ma J."/>
        </authorList>
    </citation>
    <scope>NUCLEOTIDE SEQUENCE [LARGE SCALE GENOMIC DNA]</scope>
    <source>
        <strain evidence="6">NBRC 107710</strain>
    </source>
</reference>
<feature type="region of interest" description="Disordered" evidence="1">
    <location>
        <begin position="1"/>
        <end position="22"/>
    </location>
</feature>
<comment type="caution">
    <text evidence="4">The sequence shown here is derived from an EMBL/GenBank/DDBJ whole genome shotgun (WGS) entry which is preliminary data.</text>
</comment>
<dbReference type="Proteomes" id="UP000517759">
    <property type="component" value="Unassembled WGS sequence"/>
</dbReference>
<evidence type="ECO:0000313" key="6">
    <source>
        <dbReference type="Proteomes" id="UP001156881"/>
    </source>
</evidence>
<proteinExistence type="predicted"/>
<evidence type="ECO:0000313" key="5">
    <source>
        <dbReference type="Proteomes" id="UP000517759"/>
    </source>
</evidence>
<reference evidence="3" key="1">
    <citation type="journal article" date="2014" name="Int. J. Syst. Evol. Microbiol.">
        <title>Complete genome of a new Firmicutes species belonging to the dominant human colonic microbiota ('Ruminococcus bicirculans') reveals two chromosomes and a selective capacity to utilize plant glucans.</title>
        <authorList>
            <consortium name="NISC Comparative Sequencing Program"/>
            <person name="Wegmann U."/>
            <person name="Louis P."/>
            <person name="Goesmann A."/>
            <person name="Henrissat B."/>
            <person name="Duncan S.H."/>
            <person name="Flint H.J."/>
        </authorList>
    </citation>
    <scope>NUCLEOTIDE SEQUENCE</scope>
    <source>
        <strain evidence="3">NBRC 107710</strain>
    </source>
</reference>
<dbReference type="AlphaFoldDB" id="A0A7W6AQ29"/>
<keyword evidence="2" id="KW-0812">Transmembrane</keyword>
<keyword evidence="2" id="KW-1133">Transmembrane helix</keyword>
<evidence type="ECO:0000256" key="2">
    <source>
        <dbReference type="SAM" id="Phobius"/>
    </source>
</evidence>
<gene>
    <name evidence="3" type="ORF">GCM10007884_38680</name>
    <name evidence="4" type="ORF">GGR33_004872</name>
</gene>
<dbReference type="RefSeq" id="WP_183512519.1">
    <property type="nucleotide sequence ID" value="NZ_BSPG01000029.1"/>
</dbReference>